<organism evidence="10 11">
    <name type="scientific">Candidatus Schekmanbacteria bacterium RBG_13_48_7</name>
    <dbReference type="NCBI Taxonomy" id="1817878"/>
    <lineage>
        <taxon>Bacteria</taxon>
        <taxon>Candidatus Schekmaniibacteriota</taxon>
    </lineage>
</organism>
<dbReference type="SFLD" id="SFLDS00029">
    <property type="entry name" value="Radical_SAM"/>
    <property type="match status" value="1"/>
</dbReference>
<comment type="cofactor">
    <cofactor evidence="1">
        <name>[4Fe-4S] cluster</name>
        <dbReference type="ChEBI" id="CHEBI:49883"/>
    </cofactor>
</comment>
<proteinExistence type="predicted"/>
<dbReference type="GO" id="GO:0051539">
    <property type="term" value="F:4 iron, 4 sulfur cluster binding"/>
    <property type="evidence" value="ECO:0007669"/>
    <property type="project" value="UniProtKB-KW"/>
</dbReference>
<dbReference type="Gene3D" id="3.80.30.20">
    <property type="entry name" value="tm_1862 like domain"/>
    <property type="match status" value="1"/>
</dbReference>
<keyword evidence="4" id="KW-0949">S-adenosyl-L-methionine</keyword>
<evidence type="ECO:0000256" key="1">
    <source>
        <dbReference type="ARBA" id="ARBA00001966"/>
    </source>
</evidence>
<dbReference type="Gene3D" id="3.40.50.280">
    <property type="entry name" value="Cobalamin-binding domain"/>
    <property type="match status" value="1"/>
</dbReference>
<dbReference type="GO" id="GO:0031419">
    <property type="term" value="F:cobalamin binding"/>
    <property type="evidence" value="ECO:0007669"/>
    <property type="project" value="InterPro"/>
</dbReference>
<dbReference type="InterPro" id="IPR006158">
    <property type="entry name" value="Cobalamin-bd"/>
</dbReference>
<evidence type="ECO:0000313" key="10">
    <source>
        <dbReference type="EMBL" id="OGL50424.1"/>
    </source>
</evidence>
<dbReference type="InterPro" id="IPR007197">
    <property type="entry name" value="rSAM"/>
</dbReference>
<dbReference type="GO" id="GO:0046872">
    <property type="term" value="F:metal ion binding"/>
    <property type="evidence" value="ECO:0007669"/>
    <property type="project" value="UniProtKB-KW"/>
</dbReference>
<reference evidence="10 11" key="1">
    <citation type="journal article" date="2016" name="Nat. Commun.">
        <title>Thousands of microbial genomes shed light on interconnected biogeochemical processes in an aquifer system.</title>
        <authorList>
            <person name="Anantharaman K."/>
            <person name="Brown C.T."/>
            <person name="Hug L.A."/>
            <person name="Sharon I."/>
            <person name="Castelle C.J."/>
            <person name="Probst A.J."/>
            <person name="Thomas B.C."/>
            <person name="Singh A."/>
            <person name="Wilkins M.J."/>
            <person name="Karaoz U."/>
            <person name="Brodie E.L."/>
            <person name="Williams K.H."/>
            <person name="Hubbard S.S."/>
            <person name="Banfield J.F."/>
        </authorList>
    </citation>
    <scope>NUCLEOTIDE SEQUENCE [LARGE SCALE GENOMIC DNA]</scope>
</reference>
<dbReference type="Proteomes" id="UP000179266">
    <property type="component" value="Unassembled WGS sequence"/>
</dbReference>
<dbReference type="PROSITE" id="PS51332">
    <property type="entry name" value="B12_BINDING"/>
    <property type="match status" value="1"/>
</dbReference>
<dbReference type="Pfam" id="PF02310">
    <property type="entry name" value="B12-binding"/>
    <property type="match status" value="1"/>
</dbReference>
<comment type="caution">
    <text evidence="10">The sequence shown here is derived from an EMBL/GenBank/DDBJ whole genome shotgun (WGS) entry which is preliminary data.</text>
</comment>
<evidence type="ECO:0000256" key="2">
    <source>
        <dbReference type="ARBA" id="ARBA00022603"/>
    </source>
</evidence>
<sequence length="362" mass="41248">NAELIYNLIKSINKDLIVVTGGAHPSAVPEQVMDNNNLDYIILGEGEESFLLLLEAIQKNRHPVDVDGLCYRLNGKVIINKKKNFIQNLDCMPFPARHLLPMNKYSEAKWSHFRQSGKVNYIISSRGCTAHCIYCSVHACWGDFRARSADNVLKEMEELIQDGYTEIQFMDDNLTAQKKRAAEIFQGIIDRNFNIKWTAPSGTAIYTLDPSLLDLMKKSGCYHLALAVESANQHIIRDVMKKPINLKKVKPLVQHMKNIGIKTEAFYMIGFPGETKEDIQRTVDFARDLGTDYCCFYIVTPLPGTKLYDICKENGYLVESGSKKFKFSQGNICTSEFTPEYLEEVRYKAWKSINFPEDINIA</sequence>
<evidence type="ECO:0000256" key="7">
    <source>
        <dbReference type="ARBA" id="ARBA00023014"/>
    </source>
</evidence>
<dbReference type="InterPro" id="IPR023404">
    <property type="entry name" value="rSAM_horseshoe"/>
</dbReference>
<dbReference type="EMBL" id="MGDD01000003">
    <property type="protein sequence ID" value="OGL50424.1"/>
    <property type="molecule type" value="Genomic_DNA"/>
</dbReference>
<name>A0A1F7SAZ6_9BACT</name>
<feature type="domain" description="Radical SAM core" evidence="9">
    <location>
        <begin position="114"/>
        <end position="340"/>
    </location>
</feature>
<dbReference type="PANTHER" id="PTHR43409">
    <property type="entry name" value="ANAEROBIC MAGNESIUM-PROTOPORPHYRIN IX MONOMETHYL ESTER CYCLASE-RELATED"/>
    <property type="match status" value="1"/>
</dbReference>
<dbReference type="SFLD" id="SFLDG01123">
    <property type="entry name" value="methyltransferase_(Class_B)"/>
    <property type="match status" value="1"/>
</dbReference>
<dbReference type="SUPFAM" id="SSF102114">
    <property type="entry name" value="Radical SAM enzymes"/>
    <property type="match status" value="1"/>
</dbReference>
<dbReference type="CDD" id="cd01335">
    <property type="entry name" value="Radical_SAM"/>
    <property type="match status" value="1"/>
</dbReference>
<protein>
    <submittedName>
        <fullName evidence="10">Uncharacterized protein</fullName>
    </submittedName>
</protein>
<evidence type="ECO:0000256" key="6">
    <source>
        <dbReference type="ARBA" id="ARBA00023004"/>
    </source>
</evidence>
<evidence type="ECO:0000256" key="3">
    <source>
        <dbReference type="ARBA" id="ARBA00022679"/>
    </source>
</evidence>
<dbReference type="PANTHER" id="PTHR43409:SF7">
    <property type="entry name" value="BLL1977 PROTEIN"/>
    <property type="match status" value="1"/>
</dbReference>
<accession>A0A1F7SAZ6</accession>
<evidence type="ECO:0000256" key="4">
    <source>
        <dbReference type="ARBA" id="ARBA00022691"/>
    </source>
</evidence>
<evidence type="ECO:0000313" key="11">
    <source>
        <dbReference type="Proteomes" id="UP000179266"/>
    </source>
</evidence>
<evidence type="ECO:0000256" key="5">
    <source>
        <dbReference type="ARBA" id="ARBA00022723"/>
    </source>
</evidence>
<keyword evidence="6" id="KW-0408">Iron</keyword>
<dbReference type="Pfam" id="PF04055">
    <property type="entry name" value="Radical_SAM"/>
    <property type="match status" value="1"/>
</dbReference>
<keyword evidence="3" id="KW-0808">Transferase</keyword>
<feature type="domain" description="B12-binding" evidence="8">
    <location>
        <begin position="1"/>
        <end position="64"/>
    </location>
</feature>
<dbReference type="InterPro" id="IPR051198">
    <property type="entry name" value="BchE-like"/>
</dbReference>
<keyword evidence="5" id="KW-0479">Metal-binding</keyword>
<dbReference type="InterPro" id="IPR034466">
    <property type="entry name" value="Methyltransferase_Class_B"/>
</dbReference>
<keyword evidence="7" id="KW-0411">Iron-sulfur</keyword>
<dbReference type="CDD" id="cd02068">
    <property type="entry name" value="radical_SAM_B12_BD"/>
    <property type="match status" value="1"/>
</dbReference>
<dbReference type="PROSITE" id="PS51918">
    <property type="entry name" value="RADICAL_SAM"/>
    <property type="match status" value="1"/>
</dbReference>
<dbReference type="SFLD" id="SFLDG01082">
    <property type="entry name" value="B12-binding_domain_containing"/>
    <property type="match status" value="1"/>
</dbReference>
<dbReference type="AlphaFoldDB" id="A0A1F7SAZ6"/>
<keyword evidence="2" id="KW-0489">Methyltransferase</keyword>
<dbReference type="GO" id="GO:0003824">
    <property type="term" value="F:catalytic activity"/>
    <property type="evidence" value="ECO:0007669"/>
    <property type="project" value="InterPro"/>
</dbReference>
<dbReference type="InterPro" id="IPR058240">
    <property type="entry name" value="rSAM_sf"/>
</dbReference>
<gene>
    <name evidence="10" type="ORF">A2161_13485</name>
</gene>
<feature type="non-terminal residue" evidence="10">
    <location>
        <position position="1"/>
    </location>
</feature>
<dbReference type="SMART" id="SM00729">
    <property type="entry name" value="Elp3"/>
    <property type="match status" value="1"/>
</dbReference>
<dbReference type="InterPro" id="IPR006638">
    <property type="entry name" value="Elp3/MiaA/NifB-like_rSAM"/>
</dbReference>
<evidence type="ECO:0000259" key="8">
    <source>
        <dbReference type="PROSITE" id="PS51332"/>
    </source>
</evidence>
<evidence type="ECO:0000259" key="9">
    <source>
        <dbReference type="PROSITE" id="PS51918"/>
    </source>
</evidence>